<feature type="repeat" description="RCC1" evidence="4">
    <location>
        <begin position="309"/>
        <end position="363"/>
    </location>
</feature>
<gene>
    <name evidence="6" type="ORF">MONBRDRAFT_55</name>
</gene>
<reference evidence="6 7" key="1">
    <citation type="journal article" date="2008" name="Nature">
        <title>The genome of the choanoflagellate Monosiga brevicollis and the origin of metazoans.</title>
        <authorList>
            <consortium name="JGI Sequencing"/>
            <person name="King N."/>
            <person name="Westbrook M.J."/>
            <person name="Young S.L."/>
            <person name="Kuo A."/>
            <person name="Abedin M."/>
            <person name="Chapman J."/>
            <person name="Fairclough S."/>
            <person name="Hellsten U."/>
            <person name="Isogai Y."/>
            <person name="Letunic I."/>
            <person name="Marr M."/>
            <person name="Pincus D."/>
            <person name="Putnam N."/>
            <person name="Rokas A."/>
            <person name="Wright K.J."/>
            <person name="Zuzow R."/>
            <person name="Dirks W."/>
            <person name="Good M."/>
            <person name="Goodstein D."/>
            <person name="Lemons D."/>
            <person name="Li W."/>
            <person name="Lyons J.B."/>
            <person name="Morris A."/>
            <person name="Nichols S."/>
            <person name="Richter D.J."/>
            <person name="Salamov A."/>
            <person name="Bork P."/>
            <person name="Lim W.A."/>
            <person name="Manning G."/>
            <person name="Miller W.T."/>
            <person name="McGinnis W."/>
            <person name="Shapiro H."/>
            <person name="Tjian R."/>
            <person name="Grigoriev I.V."/>
            <person name="Rokhsar D."/>
        </authorList>
    </citation>
    <scope>NUCLEOTIDE SEQUENCE [LARGE SCALE GENOMIC DNA]</scope>
    <source>
        <strain evidence="7">MX1 / ATCC 50154</strain>
    </source>
</reference>
<feature type="non-terminal residue" evidence="6">
    <location>
        <position position="850"/>
    </location>
</feature>
<keyword evidence="2 3" id="KW-0833">Ubl conjugation pathway</keyword>
<evidence type="ECO:0000256" key="1">
    <source>
        <dbReference type="ARBA" id="ARBA00022737"/>
    </source>
</evidence>
<keyword evidence="1" id="KW-0677">Repeat</keyword>
<dbReference type="SUPFAM" id="SSF50985">
    <property type="entry name" value="RCC1/BLIP-II"/>
    <property type="match status" value="1"/>
</dbReference>
<accession>A9US05</accession>
<feature type="non-terminal residue" evidence="6">
    <location>
        <position position="1"/>
    </location>
</feature>
<dbReference type="PANTHER" id="PTHR46654">
    <property type="entry name" value="E3 UBIQUITIN-PROTEIN LIGASE HECTD3"/>
    <property type="match status" value="1"/>
</dbReference>
<evidence type="ECO:0000313" key="7">
    <source>
        <dbReference type="Proteomes" id="UP000001357"/>
    </source>
</evidence>
<protein>
    <recommendedName>
        <fullName evidence="5">HECT domain-containing protein</fullName>
    </recommendedName>
</protein>
<dbReference type="InterPro" id="IPR000408">
    <property type="entry name" value="Reg_chr_condens"/>
</dbReference>
<dbReference type="GO" id="GO:0004842">
    <property type="term" value="F:ubiquitin-protein transferase activity"/>
    <property type="evidence" value="ECO:0007669"/>
    <property type="project" value="InterPro"/>
</dbReference>
<feature type="repeat" description="RCC1" evidence="4">
    <location>
        <begin position="154"/>
        <end position="208"/>
    </location>
</feature>
<dbReference type="InterPro" id="IPR009091">
    <property type="entry name" value="RCC1/BLIP-II"/>
</dbReference>
<dbReference type="InterPro" id="IPR042469">
    <property type="entry name" value="HECTD3"/>
</dbReference>
<feature type="repeat" description="RCC1" evidence="4">
    <location>
        <begin position="1"/>
        <end position="50"/>
    </location>
</feature>
<dbReference type="OMA" id="KHKAYLM"/>
<organism evidence="6 7">
    <name type="scientific">Monosiga brevicollis</name>
    <name type="common">Choanoflagellate</name>
    <dbReference type="NCBI Taxonomy" id="81824"/>
    <lineage>
        <taxon>Eukaryota</taxon>
        <taxon>Choanoflagellata</taxon>
        <taxon>Craspedida</taxon>
        <taxon>Salpingoecidae</taxon>
        <taxon>Monosiga</taxon>
    </lineage>
</organism>
<evidence type="ECO:0000256" key="3">
    <source>
        <dbReference type="PROSITE-ProRule" id="PRU00104"/>
    </source>
</evidence>
<dbReference type="GeneID" id="5888727"/>
<dbReference type="PROSITE" id="PS00626">
    <property type="entry name" value="RCC1_2"/>
    <property type="match status" value="1"/>
</dbReference>
<dbReference type="InterPro" id="IPR035983">
    <property type="entry name" value="Hect_E3_ubiquitin_ligase"/>
</dbReference>
<dbReference type="InterPro" id="IPR058923">
    <property type="entry name" value="RCC1-like_dom"/>
</dbReference>
<dbReference type="FunCoup" id="A9US05">
    <property type="interactions" value="263"/>
</dbReference>
<evidence type="ECO:0000259" key="5">
    <source>
        <dbReference type="PROSITE" id="PS50237"/>
    </source>
</evidence>
<dbReference type="STRING" id="81824.A9US05"/>
<dbReference type="EMBL" id="CH991544">
    <property type="protein sequence ID" value="EDQ92018.1"/>
    <property type="molecule type" value="Genomic_DNA"/>
</dbReference>
<evidence type="ECO:0000256" key="2">
    <source>
        <dbReference type="ARBA" id="ARBA00022786"/>
    </source>
</evidence>
<dbReference type="Gene3D" id="3.30.2160.10">
    <property type="entry name" value="Hect, E3 ligase catalytic domain"/>
    <property type="match status" value="1"/>
</dbReference>
<dbReference type="AlphaFoldDB" id="A9US05"/>
<dbReference type="Proteomes" id="UP000001357">
    <property type="component" value="Unassembled WGS sequence"/>
</dbReference>
<feature type="active site" description="Glycyl thioester intermediate" evidence="3">
    <location>
        <position position="804"/>
    </location>
</feature>
<sequence>VFSWGNTRDAELGYVANQPVESPQINTLLSRLNPTHIALGQRGTFVIDGEGRLWSCGSHTRPQNDVKSFLGHAESSLALVEGLESERFIQVSATSHVLAVTLQGEVYSWGSNSYKQLGRDGVNNRPMKITALEGEEVVQVCAGGHHSAAVSKAGNLYTWGRGGYGRLGHGTSDDVNVPTRVAAFPEGIRVVHVACGLGDAHSMCVTEDGHIYSFGDGDFGKLGHGTNDRRRQPERIDFDIVKVVCGSSTSAAISLSGALYVWGGGRRYRLGTGTEAVIWQPRTAHALNTHKVVDCALSSEHGVAVTDRGEVFVWGANDHGQLGADAGSEKTIIAPRVIKLPGEFPAVNRVHCFPYGTLSWSPSRLSDAHETIKAAPAVYQHLQGVDVDALRRRAYILEYASSLLLPLLPFFELNVQALGGREPSLALGGSAEGLRTLQSYIAFGHKERLLKSILQRTTETTARVTITLNRVQIQRTPEGLAGPDGSQSVFAQAARELRSVDQSVFLASSRCWKVKFRGEGLDDAGGGFSESISEMCEELRNHSVPLLIPTPNGRDEAGDNRDAFLLNPTSDSAYHLQLFEFLGTLIGIAIRTSSPITLQLAPCVWRLIAGLNLTIGDLKEVAANYVATLEFITVSPADVFEQCDFPTTTPSSLEGVDYQVVPGARLTLARRDEYVRRSLELRLHEFDRQVAAIRRGLARVVPLPVISLFSADQLESLVSGGQHFDLELLRWMTKYKNCEASSHHVSWFWETMAAMTPEEHSLFLRFVWGRTRLPRTEADFAGNQFKLQASLGGADAALPEALTCFFLLKLPRYSSQQVMSRKLRYAITHCKAIDSDAYARTNLADEAPAA</sequence>
<keyword evidence="7" id="KW-1185">Reference proteome</keyword>
<dbReference type="PANTHER" id="PTHR46654:SF1">
    <property type="entry name" value="E3 UBIQUITIN-PROTEIN LIGASE HECTD3"/>
    <property type="match status" value="1"/>
</dbReference>
<proteinExistence type="predicted"/>
<dbReference type="RefSeq" id="XP_001743304.1">
    <property type="nucleotide sequence ID" value="XM_001743252.1"/>
</dbReference>
<feature type="domain" description="HECT" evidence="5">
    <location>
        <begin position="513"/>
        <end position="841"/>
    </location>
</feature>
<dbReference type="Gene3D" id="3.30.2410.10">
    <property type="entry name" value="Hect, E3 ligase catalytic domain"/>
    <property type="match status" value="1"/>
</dbReference>
<dbReference type="PROSITE" id="PS50012">
    <property type="entry name" value="RCC1_3"/>
    <property type="match status" value="6"/>
</dbReference>
<dbReference type="PRINTS" id="PR00633">
    <property type="entry name" value="RCCNDNSATION"/>
</dbReference>
<name>A9US05_MONBE</name>
<feature type="repeat" description="RCC1" evidence="4">
    <location>
        <begin position="257"/>
        <end position="308"/>
    </location>
</feature>
<dbReference type="eggNOG" id="KOG1426">
    <property type="taxonomic scope" value="Eukaryota"/>
</dbReference>
<feature type="repeat" description="RCC1" evidence="4">
    <location>
        <begin position="209"/>
        <end position="256"/>
    </location>
</feature>
<evidence type="ECO:0000313" key="6">
    <source>
        <dbReference type="EMBL" id="EDQ92018.1"/>
    </source>
</evidence>
<feature type="repeat" description="RCC1" evidence="4">
    <location>
        <begin position="104"/>
        <end position="153"/>
    </location>
</feature>
<dbReference type="InParanoid" id="A9US05"/>
<dbReference type="Pfam" id="PF25390">
    <property type="entry name" value="WD40_RLD"/>
    <property type="match status" value="1"/>
</dbReference>
<dbReference type="SUPFAM" id="SSF56204">
    <property type="entry name" value="Hect, E3 ligase catalytic domain"/>
    <property type="match status" value="1"/>
</dbReference>
<dbReference type="Gene3D" id="3.90.1750.10">
    <property type="entry name" value="Hect, E3 ligase catalytic domains"/>
    <property type="match status" value="1"/>
</dbReference>
<dbReference type="KEGG" id="mbr:MONBRDRAFT_55"/>
<dbReference type="PROSITE" id="PS50237">
    <property type="entry name" value="HECT"/>
    <property type="match status" value="1"/>
</dbReference>
<dbReference type="SMART" id="SM00119">
    <property type="entry name" value="HECTc"/>
    <property type="match status" value="1"/>
</dbReference>
<dbReference type="Gene3D" id="2.130.10.30">
    <property type="entry name" value="Regulator of chromosome condensation 1/beta-lactamase-inhibitor protein II"/>
    <property type="match status" value="2"/>
</dbReference>
<evidence type="ECO:0000256" key="4">
    <source>
        <dbReference type="PROSITE-ProRule" id="PRU00235"/>
    </source>
</evidence>
<dbReference type="InterPro" id="IPR000569">
    <property type="entry name" value="HECT_dom"/>
</dbReference>
<dbReference type="Pfam" id="PF00632">
    <property type="entry name" value="HECT"/>
    <property type="match status" value="1"/>
</dbReference>